<gene>
    <name evidence="2" type="ordered locus">Sulku_0979</name>
</gene>
<feature type="transmembrane region" description="Helical" evidence="1">
    <location>
        <begin position="47"/>
        <end position="67"/>
    </location>
</feature>
<evidence type="ECO:0000256" key="1">
    <source>
        <dbReference type="SAM" id="Phobius"/>
    </source>
</evidence>
<dbReference type="OrthoDB" id="5329702at2"/>
<keyword evidence="1" id="KW-1133">Transmembrane helix</keyword>
<feature type="transmembrane region" description="Helical" evidence="1">
    <location>
        <begin position="21"/>
        <end position="41"/>
    </location>
</feature>
<dbReference type="KEGG" id="sku:Sulku_0979"/>
<keyword evidence="1" id="KW-0472">Membrane</keyword>
<keyword evidence="3" id="KW-1185">Reference proteome</keyword>
<dbReference type="AlphaFoldDB" id="E4U2Q8"/>
<dbReference type="HOGENOM" id="CLU_137927_1_1_7"/>
<evidence type="ECO:0000313" key="2">
    <source>
        <dbReference type="EMBL" id="ADR33643.1"/>
    </source>
</evidence>
<name>E4U2Q8_SULKY</name>
<keyword evidence="1" id="KW-0812">Transmembrane</keyword>
<protein>
    <recommendedName>
        <fullName evidence="4">Arginine biosynthesis protein ArgJ</fullName>
    </recommendedName>
</protein>
<evidence type="ECO:0000313" key="3">
    <source>
        <dbReference type="Proteomes" id="UP000008721"/>
    </source>
</evidence>
<dbReference type="EMBL" id="CP002355">
    <property type="protein sequence ID" value="ADR33643.1"/>
    <property type="molecule type" value="Genomic_DNA"/>
</dbReference>
<evidence type="ECO:0008006" key="4">
    <source>
        <dbReference type="Google" id="ProtNLM"/>
    </source>
</evidence>
<sequence>MEENTQEKPRLKPIIEGAETLSLGISMVVAVLIGVAIGLGLKKLTGITWLLWVGVGIGIAAAIMNVYKAYSKQYKEFEKLAKDPRYNMGQSQKDDDEDED</sequence>
<organism evidence="2 3">
    <name type="scientific">Sulfuricurvum kujiense (strain ATCC BAA-921 / DSM 16994 / JCM 11577 / YK-1)</name>
    <dbReference type="NCBI Taxonomy" id="709032"/>
    <lineage>
        <taxon>Bacteria</taxon>
        <taxon>Pseudomonadati</taxon>
        <taxon>Campylobacterota</taxon>
        <taxon>Epsilonproteobacteria</taxon>
        <taxon>Campylobacterales</taxon>
        <taxon>Sulfurimonadaceae</taxon>
        <taxon>Sulfuricurvum</taxon>
    </lineage>
</organism>
<dbReference type="InterPro" id="IPR032820">
    <property type="entry name" value="ATPase_put"/>
</dbReference>
<dbReference type="Pfam" id="PF09527">
    <property type="entry name" value="ATPase_gene1"/>
    <property type="match status" value="1"/>
</dbReference>
<reference evidence="2 3" key="1">
    <citation type="journal article" date="2012" name="Stand. Genomic Sci.">
        <title>Complete genome sequence of the sulfur compounds oxidizing chemolithoautotroph Sulfuricurvum kujiense type strain (YK-1(T)).</title>
        <authorList>
            <person name="Han C."/>
            <person name="Kotsyurbenko O."/>
            <person name="Chertkov O."/>
            <person name="Held B."/>
            <person name="Lapidus A."/>
            <person name="Nolan M."/>
            <person name="Lucas S."/>
            <person name="Hammon N."/>
            <person name="Deshpande S."/>
            <person name="Cheng J.F."/>
            <person name="Tapia R."/>
            <person name="Goodwin L.A."/>
            <person name="Pitluck S."/>
            <person name="Liolios K."/>
            <person name="Pagani I."/>
            <person name="Ivanova N."/>
            <person name="Mavromatis K."/>
            <person name="Mikhailova N."/>
            <person name="Pati A."/>
            <person name="Chen A."/>
            <person name="Palaniappan K."/>
            <person name="Land M."/>
            <person name="Hauser L."/>
            <person name="Chang Y.J."/>
            <person name="Jeffries C.D."/>
            <person name="Brambilla E.M."/>
            <person name="Rohde M."/>
            <person name="Spring S."/>
            <person name="Sikorski J."/>
            <person name="Goker M."/>
            <person name="Woyke T."/>
            <person name="Bristow J."/>
            <person name="Eisen J.A."/>
            <person name="Markowitz V."/>
            <person name="Hugenholtz P."/>
            <person name="Kyrpides N.C."/>
            <person name="Klenk H.P."/>
            <person name="Detter J.C."/>
        </authorList>
    </citation>
    <scope>NUCLEOTIDE SEQUENCE [LARGE SCALE GENOMIC DNA]</scope>
    <source>
        <strain evidence="3">ATCC BAA-921 / DSM 16994 / JCM 11577 / YK-1</strain>
    </source>
</reference>
<accession>E4U2Q8</accession>
<dbReference type="RefSeq" id="WP_013459840.1">
    <property type="nucleotide sequence ID" value="NC_014762.1"/>
</dbReference>
<dbReference type="Proteomes" id="UP000008721">
    <property type="component" value="Chromosome"/>
</dbReference>
<proteinExistence type="predicted"/>
<dbReference type="STRING" id="709032.Sulku_0979"/>
<dbReference type="eggNOG" id="COG5336">
    <property type="taxonomic scope" value="Bacteria"/>
</dbReference>